<dbReference type="OrthoDB" id="8558006at2"/>
<dbReference type="PANTHER" id="PTHR23534:SF1">
    <property type="entry name" value="MAJOR FACILITATOR SUPERFAMILY PROTEIN"/>
    <property type="match status" value="1"/>
</dbReference>
<dbReference type="STRING" id="377629.TERTU_4607"/>
<dbReference type="InterPro" id="IPR011701">
    <property type="entry name" value="MFS"/>
</dbReference>
<feature type="domain" description="Major facilitator superfamily (MFS) profile" evidence="5">
    <location>
        <begin position="214"/>
        <end position="403"/>
    </location>
</feature>
<protein>
    <submittedName>
        <fullName evidence="6">Major facilitator family protein</fullName>
    </submittedName>
</protein>
<dbReference type="InterPro" id="IPR020846">
    <property type="entry name" value="MFS_dom"/>
</dbReference>
<feature type="transmembrane region" description="Helical" evidence="4">
    <location>
        <begin position="280"/>
        <end position="300"/>
    </location>
</feature>
<feature type="transmembrane region" description="Helical" evidence="4">
    <location>
        <begin position="169"/>
        <end position="190"/>
    </location>
</feature>
<feature type="transmembrane region" description="Helical" evidence="4">
    <location>
        <begin position="46"/>
        <end position="66"/>
    </location>
</feature>
<dbReference type="eggNOG" id="COG2814">
    <property type="taxonomic scope" value="Bacteria"/>
</dbReference>
<dbReference type="Gene3D" id="1.20.1250.20">
    <property type="entry name" value="MFS general substrate transporter like domains"/>
    <property type="match status" value="1"/>
</dbReference>
<dbReference type="SUPFAM" id="SSF103473">
    <property type="entry name" value="MFS general substrate transporter"/>
    <property type="match status" value="1"/>
</dbReference>
<name>C5BJW3_TERTT</name>
<dbReference type="EMBL" id="CP001614">
    <property type="protein sequence ID" value="ACR11261.1"/>
    <property type="molecule type" value="Genomic_DNA"/>
</dbReference>
<evidence type="ECO:0000256" key="1">
    <source>
        <dbReference type="ARBA" id="ARBA00022692"/>
    </source>
</evidence>
<dbReference type="GO" id="GO:0022857">
    <property type="term" value="F:transmembrane transporter activity"/>
    <property type="evidence" value="ECO:0007669"/>
    <property type="project" value="InterPro"/>
</dbReference>
<dbReference type="Proteomes" id="UP000009080">
    <property type="component" value="Chromosome"/>
</dbReference>
<evidence type="ECO:0000313" key="7">
    <source>
        <dbReference type="Proteomes" id="UP000009080"/>
    </source>
</evidence>
<feature type="transmembrane region" description="Helical" evidence="4">
    <location>
        <begin position="370"/>
        <end position="391"/>
    </location>
</feature>
<evidence type="ECO:0000259" key="5">
    <source>
        <dbReference type="PROSITE" id="PS50850"/>
    </source>
</evidence>
<evidence type="ECO:0000256" key="3">
    <source>
        <dbReference type="ARBA" id="ARBA00023136"/>
    </source>
</evidence>
<feature type="transmembrane region" description="Helical" evidence="4">
    <location>
        <begin position="78"/>
        <end position="96"/>
    </location>
</feature>
<dbReference type="InterPro" id="IPR036259">
    <property type="entry name" value="MFS_trans_sf"/>
</dbReference>
<dbReference type="RefSeq" id="WP_015817373.1">
    <property type="nucleotide sequence ID" value="NC_012997.1"/>
</dbReference>
<keyword evidence="1 4" id="KW-0812">Transmembrane</keyword>
<evidence type="ECO:0000256" key="4">
    <source>
        <dbReference type="SAM" id="Phobius"/>
    </source>
</evidence>
<proteinExistence type="predicted"/>
<evidence type="ECO:0000256" key="2">
    <source>
        <dbReference type="ARBA" id="ARBA00022989"/>
    </source>
</evidence>
<dbReference type="PROSITE" id="PS50850">
    <property type="entry name" value="MFS"/>
    <property type="match status" value="1"/>
</dbReference>
<feature type="transmembrane region" description="Helical" evidence="4">
    <location>
        <begin position="102"/>
        <end position="124"/>
    </location>
</feature>
<dbReference type="HOGENOM" id="CLU_047644_2_0_6"/>
<feature type="transmembrane region" description="Helical" evidence="4">
    <location>
        <begin position="210"/>
        <end position="234"/>
    </location>
</feature>
<reference evidence="6 7" key="1">
    <citation type="journal article" date="2009" name="PLoS ONE">
        <title>The complete genome of Teredinibacter turnerae T7901: an intracellular endosymbiont of marine wood-boring bivalves (shipworms).</title>
        <authorList>
            <person name="Yang J.C."/>
            <person name="Madupu R."/>
            <person name="Durkin A.S."/>
            <person name="Ekborg N.A."/>
            <person name="Pedamallu C.S."/>
            <person name="Hostetler J.B."/>
            <person name="Radune D."/>
            <person name="Toms B.S."/>
            <person name="Henrissat B."/>
            <person name="Coutinho P.M."/>
            <person name="Schwarz S."/>
            <person name="Field L."/>
            <person name="Trindade-Silva A.E."/>
            <person name="Soares C.A.G."/>
            <person name="Elshahawi S."/>
            <person name="Hanora A."/>
            <person name="Schmidt E.W."/>
            <person name="Haygood M.G."/>
            <person name="Posfai J."/>
            <person name="Benner J."/>
            <person name="Madinger C."/>
            <person name="Nove J."/>
            <person name="Anton B."/>
            <person name="Chaudhary K."/>
            <person name="Foster J."/>
            <person name="Holman A."/>
            <person name="Kumar S."/>
            <person name="Lessard P.A."/>
            <person name="Luyten Y.A."/>
            <person name="Slatko B."/>
            <person name="Wood N."/>
            <person name="Wu B."/>
            <person name="Teplitski M."/>
            <person name="Mougous J.D."/>
            <person name="Ward N."/>
            <person name="Eisen J.A."/>
            <person name="Badger J.H."/>
            <person name="Distel D.L."/>
        </authorList>
    </citation>
    <scope>NUCLEOTIDE SEQUENCE [LARGE SCALE GENOMIC DNA]</scope>
    <source>
        <strain evidence="7">ATCC 39867 / T7901</strain>
    </source>
</reference>
<feature type="transmembrane region" description="Helical" evidence="4">
    <location>
        <begin position="306"/>
        <end position="325"/>
    </location>
</feature>
<dbReference type="AlphaFoldDB" id="C5BJW3"/>
<evidence type="ECO:0000313" key="6">
    <source>
        <dbReference type="EMBL" id="ACR11261.1"/>
    </source>
</evidence>
<dbReference type="KEGG" id="ttu:TERTU_4607"/>
<dbReference type="Pfam" id="PF07690">
    <property type="entry name" value="MFS_1"/>
    <property type="match status" value="1"/>
</dbReference>
<accession>C5BJW3</accession>
<organism evidence="6 7">
    <name type="scientific">Teredinibacter turnerae (strain ATCC 39867 / T7901)</name>
    <dbReference type="NCBI Taxonomy" id="377629"/>
    <lineage>
        <taxon>Bacteria</taxon>
        <taxon>Pseudomonadati</taxon>
        <taxon>Pseudomonadota</taxon>
        <taxon>Gammaproteobacteria</taxon>
        <taxon>Cellvibrionales</taxon>
        <taxon>Cellvibrionaceae</taxon>
        <taxon>Teredinibacter</taxon>
    </lineage>
</organism>
<sequence length="403" mass="43012">MLMKLQFPRNIWVLALTLALTQGALPLMVLVSGLLSSEIAPDPSMATLPLAVLVVGTALSTIPAAWFNQQFGRKHAGFGGILLSLVGILLCMLAGAKASFSLLITAAGVLGVSAAFFQHFRFAAMESVGNAADIGPALAIIMLSGIVAGVLGPELVTLGAWLLPEAENYLGAFLLMALLICAGAVVFSRFQNTVSHQAQYEEAPRPLARLLCQPVFLLSMGVSALGYAVMVFLMTSTPLSMHLLDGHSLDDAKWVIQSHLVAMFLPSIFSGWLMKRLGAAPLMLLGSALYLGVIAVALTGQHVIHYWWALVLLGVGWNFLFLSGTSILPQSYRNNERFKVQAANDFAVFALQAIASLVAGWVLFTFGWQAQLWLCVPVCGALVLLSIAALISPRYLRNPAHAG</sequence>
<feature type="transmembrane region" description="Helical" evidence="4">
    <location>
        <begin position="254"/>
        <end position="273"/>
    </location>
</feature>
<feature type="transmembrane region" description="Helical" evidence="4">
    <location>
        <begin position="346"/>
        <end position="364"/>
    </location>
</feature>
<dbReference type="PANTHER" id="PTHR23534">
    <property type="entry name" value="MFS PERMEASE"/>
    <property type="match status" value="1"/>
</dbReference>
<feature type="transmembrane region" description="Helical" evidence="4">
    <location>
        <begin position="136"/>
        <end position="163"/>
    </location>
</feature>
<keyword evidence="3 4" id="KW-0472">Membrane</keyword>
<gene>
    <name evidence="6" type="ordered locus">TERTU_4607</name>
</gene>
<keyword evidence="2 4" id="KW-1133">Transmembrane helix</keyword>
<keyword evidence="7" id="KW-1185">Reference proteome</keyword>